<reference evidence="2 3" key="1">
    <citation type="submission" date="2024-09" db="EMBL/GenBank/DDBJ databases">
        <authorList>
            <person name="Sun Q."/>
            <person name="Mori K."/>
        </authorList>
    </citation>
    <scope>NUCLEOTIDE SEQUENCE [LARGE SCALE GENOMIC DNA]</scope>
    <source>
        <strain evidence="2 3">JCM 9626</strain>
    </source>
</reference>
<dbReference type="Gene3D" id="2.30.42.10">
    <property type="match status" value="1"/>
</dbReference>
<dbReference type="InterPro" id="IPR008269">
    <property type="entry name" value="Lon_proteolytic"/>
</dbReference>
<dbReference type="PANTHER" id="PTHR10046">
    <property type="entry name" value="ATP DEPENDENT LON PROTEASE FAMILY MEMBER"/>
    <property type="match status" value="1"/>
</dbReference>
<dbReference type="InterPro" id="IPR036034">
    <property type="entry name" value="PDZ_sf"/>
</dbReference>
<gene>
    <name evidence="2" type="ORF">ACFFRI_01685</name>
</gene>
<sequence>MSQRLVAALVAAPLIVALFVYALLNPLPYATYQPGTTVDVLGSDPDNGGAEVIQVAGHKTYRDDGQLRMTTVRVSPPAPPGGDEGENLFGLLGVWFDGDNAVLPYDDVHEPDDTPEKSRAEGQVQMTTSQDAAIEVALSEMGIDVPQVIQVGALIKGLPASKVLEVGDVIRTVDGTSVDDADKLVDLITTRPAGKPLTIGITRSGKDRDVAITPVAQGGRTLIGITPVVADYDFPFEVKINISPQIGGPSAGLIFSLAVYDTLTKGSLTGGHEIAGTGEIAPDGTVGPIGGIQQKIAGAREDGADLFIVPIDNCDEALGADNGDMRLMMAQTMHDVRTSLEAYAADEDAPLPSCQDADKILKKAAR</sequence>
<protein>
    <submittedName>
        <fullName evidence="2">PDZ domain-containing protein</fullName>
    </submittedName>
</protein>
<dbReference type="Pfam" id="PF05362">
    <property type="entry name" value="Lon_C"/>
    <property type="match status" value="1"/>
</dbReference>
<comment type="caution">
    <text evidence="2">The sequence shown here is derived from an EMBL/GenBank/DDBJ whole genome shotgun (WGS) entry which is preliminary data.</text>
</comment>
<dbReference type="InterPro" id="IPR001478">
    <property type="entry name" value="PDZ"/>
</dbReference>
<evidence type="ECO:0000313" key="2">
    <source>
        <dbReference type="EMBL" id="MFB9311741.1"/>
    </source>
</evidence>
<dbReference type="InterPro" id="IPR014721">
    <property type="entry name" value="Ribsml_uS5_D2-typ_fold_subgr"/>
</dbReference>
<dbReference type="SUPFAM" id="SSF50156">
    <property type="entry name" value="PDZ domain-like"/>
    <property type="match status" value="1"/>
</dbReference>
<dbReference type="EMBL" id="JBHMDG010000002">
    <property type="protein sequence ID" value="MFB9311741.1"/>
    <property type="molecule type" value="Genomic_DNA"/>
</dbReference>
<organism evidence="2 3">
    <name type="scientific">Nocardioides plantarum</name>
    <dbReference type="NCBI Taxonomy" id="29299"/>
    <lineage>
        <taxon>Bacteria</taxon>
        <taxon>Bacillati</taxon>
        <taxon>Actinomycetota</taxon>
        <taxon>Actinomycetes</taxon>
        <taxon>Propionibacteriales</taxon>
        <taxon>Nocardioidaceae</taxon>
        <taxon>Nocardioides</taxon>
    </lineage>
</organism>
<dbReference type="InterPro" id="IPR027065">
    <property type="entry name" value="Lon_Prtase"/>
</dbReference>
<proteinExistence type="predicted"/>
<dbReference type="SMART" id="SM00228">
    <property type="entry name" value="PDZ"/>
    <property type="match status" value="1"/>
</dbReference>
<dbReference type="Proteomes" id="UP001589750">
    <property type="component" value="Unassembled WGS sequence"/>
</dbReference>
<keyword evidence="3" id="KW-1185">Reference proteome</keyword>
<dbReference type="Pfam" id="PF13180">
    <property type="entry name" value="PDZ_2"/>
    <property type="match status" value="1"/>
</dbReference>
<feature type="domain" description="PDZ" evidence="1">
    <location>
        <begin position="123"/>
        <end position="205"/>
    </location>
</feature>
<dbReference type="RefSeq" id="WP_140011027.1">
    <property type="nucleotide sequence ID" value="NZ_JBHMDG010000002.1"/>
</dbReference>
<name>A0ABV5K4S5_9ACTN</name>
<evidence type="ECO:0000259" key="1">
    <source>
        <dbReference type="PROSITE" id="PS50106"/>
    </source>
</evidence>
<accession>A0ABV5K4S5</accession>
<dbReference type="PROSITE" id="PS50106">
    <property type="entry name" value="PDZ"/>
    <property type="match status" value="1"/>
</dbReference>
<dbReference type="InterPro" id="IPR020568">
    <property type="entry name" value="Ribosomal_Su5_D2-typ_SF"/>
</dbReference>
<evidence type="ECO:0000313" key="3">
    <source>
        <dbReference type="Proteomes" id="UP001589750"/>
    </source>
</evidence>
<dbReference type="SUPFAM" id="SSF54211">
    <property type="entry name" value="Ribosomal protein S5 domain 2-like"/>
    <property type="match status" value="1"/>
</dbReference>
<dbReference type="Gene3D" id="3.30.230.10">
    <property type="match status" value="1"/>
</dbReference>